<dbReference type="STRING" id="1653334.GA0071312_2481"/>
<dbReference type="EMBL" id="LJSX01000004">
    <property type="protein sequence ID" value="KPQ11969.1"/>
    <property type="molecule type" value="Genomic_DNA"/>
</dbReference>
<dbReference type="RefSeq" id="WP_074445216.1">
    <property type="nucleotide sequence ID" value="NZ_FMBM01000002.1"/>
</dbReference>
<reference evidence="4 6" key="2">
    <citation type="submission" date="2016-08" db="EMBL/GenBank/DDBJ databases">
        <authorList>
            <person name="Varghese N."/>
            <person name="Submissions Spin"/>
        </authorList>
    </citation>
    <scope>NUCLEOTIDE SEQUENCE [LARGE SCALE GENOMIC DNA]</scope>
    <source>
        <strain evidence="4 6">HL-109</strain>
    </source>
</reference>
<sequence length="95" mass="9800">MRQILITLAFLAAFAGSPALASCLSQGEMREAVAAGQAIPAVNATRAAQGAYPGAEVTRVDLCSAGGGLVYRITLLQRDGRVIQIDVDARSGALR</sequence>
<dbReference type="Gene3D" id="3.10.450.40">
    <property type="match status" value="1"/>
</dbReference>
<dbReference type="Proteomes" id="UP000182800">
    <property type="component" value="Unassembled WGS sequence"/>
</dbReference>
<organism evidence="3 5">
    <name type="scientific">Saliniramus fredricksonii</name>
    <dbReference type="NCBI Taxonomy" id="1653334"/>
    <lineage>
        <taxon>Bacteria</taxon>
        <taxon>Pseudomonadati</taxon>
        <taxon>Pseudomonadota</taxon>
        <taxon>Alphaproteobacteria</taxon>
        <taxon>Hyphomicrobiales</taxon>
        <taxon>Salinarimonadaceae</taxon>
        <taxon>Saliniramus</taxon>
    </lineage>
</organism>
<feature type="signal peptide" evidence="1">
    <location>
        <begin position="1"/>
        <end position="21"/>
    </location>
</feature>
<dbReference type="Proteomes" id="UP000050497">
    <property type="component" value="Unassembled WGS sequence"/>
</dbReference>
<reference evidence="3 5" key="1">
    <citation type="submission" date="2015-09" db="EMBL/GenBank/DDBJ databases">
        <title>Identification and resolution of microdiversity through metagenomic sequencing of parallel consortia.</title>
        <authorList>
            <person name="Nelson W.C."/>
            <person name="Romine M.F."/>
            <person name="Lindemann S.R."/>
        </authorList>
    </citation>
    <scope>NUCLEOTIDE SEQUENCE [LARGE SCALE GENOMIC DNA]</scope>
    <source>
        <strain evidence="3">HL-109</strain>
    </source>
</reference>
<dbReference type="AlphaFoldDB" id="A0A0P7Y536"/>
<evidence type="ECO:0000313" key="4">
    <source>
        <dbReference type="EMBL" id="SCC81536.1"/>
    </source>
</evidence>
<dbReference type="PROSITE" id="PS51257">
    <property type="entry name" value="PROKAR_LIPOPROTEIN"/>
    <property type="match status" value="1"/>
</dbReference>
<keyword evidence="1" id="KW-0732">Signal</keyword>
<keyword evidence="6" id="KW-1185">Reference proteome</keyword>
<dbReference type="OrthoDB" id="7864982at2"/>
<comment type="caution">
    <text evidence="3">The sequence shown here is derived from an EMBL/GenBank/DDBJ whole genome shotgun (WGS) entry which is preliminary data.</text>
</comment>
<evidence type="ECO:0000313" key="3">
    <source>
        <dbReference type="EMBL" id="KPQ11969.1"/>
    </source>
</evidence>
<proteinExistence type="predicted"/>
<name>A0A0P7Y536_9HYPH</name>
<evidence type="ECO:0000313" key="5">
    <source>
        <dbReference type="Proteomes" id="UP000050497"/>
    </source>
</evidence>
<evidence type="ECO:0000259" key="2">
    <source>
        <dbReference type="Pfam" id="PF03413"/>
    </source>
</evidence>
<accession>A0A0P7Y536</accession>
<dbReference type="InterPro" id="IPR025711">
    <property type="entry name" value="PepSY"/>
</dbReference>
<feature type="chain" id="PRO_5006145963" evidence="1">
    <location>
        <begin position="22"/>
        <end position="95"/>
    </location>
</feature>
<dbReference type="EMBL" id="FMBM01000002">
    <property type="protein sequence ID" value="SCC81536.1"/>
    <property type="molecule type" value="Genomic_DNA"/>
</dbReference>
<evidence type="ECO:0000256" key="1">
    <source>
        <dbReference type="SAM" id="SignalP"/>
    </source>
</evidence>
<feature type="domain" description="PepSY" evidence="2">
    <location>
        <begin position="39"/>
        <end position="93"/>
    </location>
</feature>
<dbReference type="Pfam" id="PF03413">
    <property type="entry name" value="PepSY"/>
    <property type="match status" value="1"/>
</dbReference>
<gene>
    <name evidence="4" type="ORF">GA0071312_2481</name>
    <name evidence="3" type="ORF">HLUCCO17_04010</name>
</gene>
<evidence type="ECO:0000313" key="6">
    <source>
        <dbReference type="Proteomes" id="UP000182800"/>
    </source>
</evidence>
<protein>
    <submittedName>
        <fullName evidence="3 4">Peptidase propeptide and YPEB domain</fullName>
    </submittedName>
</protein>